<reference evidence="18 19" key="1">
    <citation type="submission" date="2012-11" db="EMBL/GenBank/DDBJ databases">
        <title>Whole genome sequence of Gluconacetobacter europaeus NBRC3261.</title>
        <authorList>
            <person name="Azuma Y."/>
            <person name="Higashiura N."/>
            <person name="Hirakawa H."/>
            <person name="Matsushita K."/>
        </authorList>
    </citation>
    <scope>NUCLEOTIDE SEQUENCE [LARGE SCALE GENOMIC DNA]</scope>
    <source>
        <strain evidence="18 19">NBRC 3261</strain>
    </source>
</reference>
<dbReference type="Proteomes" id="UP000032675">
    <property type="component" value="Unassembled WGS sequence"/>
</dbReference>
<dbReference type="EC" id="1.3.98.3" evidence="14"/>
<feature type="binding site" evidence="15">
    <location>
        <position position="241"/>
    </location>
    <ligand>
        <name>S-adenosyl-L-methionine</name>
        <dbReference type="ChEBI" id="CHEBI:59789"/>
        <label>2</label>
    </ligand>
</feature>
<evidence type="ECO:0000256" key="7">
    <source>
        <dbReference type="ARBA" id="ARBA00022691"/>
    </source>
</evidence>
<dbReference type="GO" id="GO:0051539">
    <property type="term" value="F:4 iron, 4 sulfur cluster binding"/>
    <property type="evidence" value="ECO:0007669"/>
    <property type="project" value="UniProtKB-KW"/>
</dbReference>
<dbReference type="NCBIfam" id="TIGR00538">
    <property type="entry name" value="hemN"/>
    <property type="match status" value="1"/>
</dbReference>
<dbReference type="SMART" id="SM00729">
    <property type="entry name" value="Elp3"/>
    <property type="match status" value="1"/>
</dbReference>
<dbReference type="GO" id="GO:0006782">
    <property type="term" value="P:protoporphyrinogen IX biosynthetic process"/>
    <property type="evidence" value="ECO:0007669"/>
    <property type="project" value="UniProtKB-UniPathway"/>
</dbReference>
<keyword evidence="8 14" id="KW-0479">Metal-binding</keyword>
<comment type="similarity">
    <text evidence="3 14">Belongs to the anaerobic coproporphyrinogen-III oxidase family.</text>
</comment>
<keyword evidence="9 14" id="KW-0560">Oxidoreductase</keyword>
<dbReference type="InterPro" id="IPR010723">
    <property type="entry name" value="HemN_C"/>
</dbReference>
<feature type="binding site" evidence="16">
    <location>
        <position position="66"/>
    </location>
    <ligand>
        <name>[4Fe-4S] cluster</name>
        <dbReference type="ChEBI" id="CHEBI:49883"/>
        <note>4Fe-4S-S-AdoMet</note>
    </ligand>
</feature>
<feature type="binding site" evidence="15">
    <location>
        <position position="143"/>
    </location>
    <ligand>
        <name>S-adenosyl-L-methionine</name>
        <dbReference type="ChEBI" id="CHEBI:59789"/>
        <label>1</label>
    </ligand>
</feature>
<feature type="binding site" evidence="15">
    <location>
        <begin position="65"/>
        <end position="67"/>
    </location>
    <ligand>
        <name>S-adenosyl-L-methionine</name>
        <dbReference type="ChEBI" id="CHEBI:59789"/>
        <label>2</label>
    </ligand>
</feature>
<evidence type="ECO:0000256" key="14">
    <source>
        <dbReference type="PIRNR" id="PIRNR000167"/>
    </source>
</evidence>
<evidence type="ECO:0000256" key="11">
    <source>
        <dbReference type="ARBA" id="ARBA00023014"/>
    </source>
</evidence>
<keyword evidence="11 14" id="KW-0411">Iron-sulfur</keyword>
<feature type="binding site" evidence="15">
    <location>
        <position position="327"/>
    </location>
    <ligand>
        <name>S-adenosyl-L-methionine</name>
        <dbReference type="ChEBI" id="CHEBI:59789"/>
        <label>1</label>
    </ligand>
</feature>
<dbReference type="GO" id="GO:0004109">
    <property type="term" value="F:coproporphyrinogen oxidase activity"/>
    <property type="evidence" value="ECO:0007669"/>
    <property type="project" value="InterPro"/>
</dbReference>
<evidence type="ECO:0000313" key="19">
    <source>
        <dbReference type="Proteomes" id="UP000032675"/>
    </source>
</evidence>
<comment type="pathway">
    <text evidence="2 14">Porphyrin-containing compound metabolism; protoporphyrin-IX biosynthesis; protoporphyrinogen-IX from coproporphyrinogen-III (AdoMet route): step 1/1.</text>
</comment>
<dbReference type="Pfam" id="PF04055">
    <property type="entry name" value="Radical_SAM"/>
    <property type="match status" value="1"/>
</dbReference>
<dbReference type="SUPFAM" id="SSF102114">
    <property type="entry name" value="Radical SAM enzymes"/>
    <property type="match status" value="1"/>
</dbReference>
<dbReference type="PROSITE" id="PS51918">
    <property type="entry name" value="RADICAL_SAM"/>
    <property type="match status" value="1"/>
</dbReference>
<dbReference type="CDD" id="cd01335">
    <property type="entry name" value="Radical_SAM"/>
    <property type="match status" value="1"/>
</dbReference>
<evidence type="ECO:0000256" key="2">
    <source>
        <dbReference type="ARBA" id="ARBA00004785"/>
    </source>
</evidence>
<keyword evidence="7 14" id="KW-0949">S-adenosyl-L-methionine</keyword>
<keyword evidence="12 14" id="KW-0627">Porphyrin biosynthesis</keyword>
<protein>
    <recommendedName>
        <fullName evidence="14">Coproporphyrinogen-III oxidase</fullName>
        <ecNumber evidence="14">1.3.98.3</ecNumber>
    </recommendedName>
</protein>
<evidence type="ECO:0000256" key="10">
    <source>
        <dbReference type="ARBA" id="ARBA00023004"/>
    </source>
</evidence>
<comment type="caution">
    <text evidence="18">The sequence shown here is derived from an EMBL/GenBank/DDBJ whole genome shotgun (WGS) entry which is preliminary data.</text>
</comment>
<dbReference type="InterPro" id="IPR004558">
    <property type="entry name" value="Coprogen_oxidase_HemN"/>
</dbReference>
<feature type="binding site" evidence="15">
    <location>
        <position position="110"/>
    </location>
    <ligand>
        <name>S-adenosyl-L-methionine</name>
        <dbReference type="ChEBI" id="CHEBI:59789"/>
        <label>1</label>
    </ligand>
</feature>
<evidence type="ECO:0000256" key="12">
    <source>
        <dbReference type="ARBA" id="ARBA00023244"/>
    </source>
</evidence>
<feature type="binding site" evidence="16">
    <location>
        <position position="59"/>
    </location>
    <ligand>
        <name>[4Fe-4S] cluster</name>
        <dbReference type="ChEBI" id="CHEBI:49883"/>
        <note>4Fe-4S-S-AdoMet</note>
    </ligand>
</feature>
<accession>A0A0D6PY34</accession>
<dbReference type="UniPathway" id="UPA00251">
    <property type="reaction ID" value="UER00323"/>
</dbReference>
<comment type="subunit">
    <text evidence="4">Monomer.</text>
</comment>
<proteinExistence type="inferred from homology"/>
<keyword evidence="6 14" id="KW-0963">Cytoplasm</keyword>
<organism evidence="18 19">
    <name type="scientific">Komagataeibacter europaeus NBRC 3261</name>
    <dbReference type="NCBI Taxonomy" id="1234669"/>
    <lineage>
        <taxon>Bacteria</taxon>
        <taxon>Pseudomonadati</taxon>
        <taxon>Pseudomonadota</taxon>
        <taxon>Alphaproteobacteria</taxon>
        <taxon>Acetobacterales</taxon>
        <taxon>Acetobacteraceae</taxon>
        <taxon>Komagataeibacter</taxon>
    </lineage>
</organism>
<dbReference type="Pfam" id="PF06969">
    <property type="entry name" value="HemN_C"/>
    <property type="match status" value="1"/>
</dbReference>
<evidence type="ECO:0000256" key="1">
    <source>
        <dbReference type="ARBA" id="ARBA00004496"/>
    </source>
</evidence>
<keyword evidence="10 14" id="KW-0408">Iron</keyword>
<dbReference type="EMBL" id="BANI01000035">
    <property type="protein sequence ID" value="GAN95685.1"/>
    <property type="molecule type" value="Genomic_DNA"/>
</dbReference>
<dbReference type="InterPro" id="IPR013785">
    <property type="entry name" value="Aldolase_TIM"/>
</dbReference>
<feature type="binding site" evidence="15">
    <location>
        <position position="170"/>
    </location>
    <ligand>
        <name>S-adenosyl-L-methionine</name>
        <dbReference type="ChEBI" id="CHEBI:59789"/>
        <label>2</label>
    </ligand>
</feature>
<dbReference type="InterPro" id="IPR006638">
    <property type="entry name" value="Elp3/MiaA/NifB-like_rSAM"/>
</dbReference>
<dbReference type="InterPro" id="IPR007197">
    <property type="entry name" value="rSAM"/>
</dbReference>
<evidence type="ECO:0000256" key="13">
    <source>
        <dbReference type="ARBA" id="ARBA00048321"/>
    </source>
</evidence>
<feature type="domain" description="Radical SAM core" evidence="17">
    <location>
        <begin position="44"/>
        <end position="276"/>
    </location>
</feature>
<dbReference type="PIRSF" id="PIRSF000167">
    <property type="entry name" value="HemN"/>
    <property type="match status" value="1"/>
</dbReference>
<dbReference type="AlphaFoldDB" id="A0A0D6PY34"/>
<dbReference type="Gene3D" id="1.10.10.920">
    <property type="match status" value="1"/>
</dbReference>
<evidence type="ECO:0000256" key="3">
    <source>
        <dbReference type="ARBA" id="ARBA00005493"/>
    </source>
</evidence>
<evidence type="ECO:0000256" key="16">
    <source>
        <dbReference type="PIRSR" id="PIRSR000167-2"/>
    </source>
</evidence>
<dbReference type="PANTHER" id="PTHR13932:SF6">
    <property type="entry name" value="OXYGEN-INDEPENDENT COPROPORPHYRINOGEN III OXIDASE"/>
    <property type="match status" value="1"/>
</dbReference>
<sequence>MNAADSSLLSRYGGNLPRYTSYPTAAQFSDAVGPQDSRAWLSSLPADQPVSLYLHVPFCDTLCRFCGCNTAVLRNVDARAAYAALLHEELRRIIALIGPGRRVTHLQWGGGTPTTLPGSAMRRVMQAIRRDFDIAADAEISIEVDPRHLPPDYPALLHELGFNRASMGVQDLDADVQDACGRIQSWEQTSDCLNALRDAGVDSINIDLIYGLPRQDVAGVARTARAVASLRPDRLAVFGYAHVPWKQKRQSLMPVDDLPGPQARIAQRAAIDATLRDEGFLPVGLDHYVSPRDSMARALATGTLHRNFQGYTTDSAPNLIGVGASAISSLPGGMTQNAVSSAAYARLMATDADTLPVVRGVRLGPDDHIRAAIIEQVMCDMQVNLGQVCAQHHLPASHFDPELSRLAPMVADGLVNIADQQVRVTEKGRSFVRHVAAVFDRYLTADSATRHASAL</sequence>
<comment type="catalytic activity">
    <reaction evidence="13 14">
        <text>coproporphyrinogen III + 2 S-adenosyl-L-methionine = protoporphyrinogen IX + 2 5'-deoxyadenosine + 2 L-methionine + 2 CO2</text>
        <dbReference type="Rhea" id="RHEA:15425"/>
        <dbReference type="ChEBI" id="CHEBI:16526"/>
        <dbReference type="ChEBI" id="CHEBI:17319"/>
        <dbReference type="ChEBI" id="CHEBI:57307"/>
        <dbReference type="ChEBI" id="CHEBI:57309"/>
        <dbReference type="ChEBI" id="CHEBI:57844"/>
        <dbReference type="ChEBI" id="CHEBI:59789"/>
        <dbReference type="EC" id="1.3.98.3"/>
    </reaction>
</comment>
<feature type="binding site" evidence="15">
    <location>
        <begin position="111"/>
        <end position="112"/>
    </location>
    <ligand>
        <name>S-adenosyl-L-methionine</name>
        <dbReference type="ChEBI" id="CHEBI:59789"/>
        <label>2</label>
    </ligand>
</feature>
<feature type="binding site" evidence="15">
    <location>
        <position position="207"/>
    </location>
    <ligand>
        <name>S-adenosyl-L-methionine</name>
        <dbReference type="ChEBI" id="CHEBI:59789"/>
        <label>2</label>
    </ligand>
</feature>
<dbReference type="SFLD" id="SFLDG01065">
    <property type="entry name" value="anaerobic_coproporphyrinogen-I"/>
    <property type="match status" value="1"/>
</dbReference>
<evidence type="ECO:0000256" key="8">
    <source>
        <dbReference type="ARBA" id="ARBA00022723"/>
    </source>
</evidence>
<dbReference type="SFLD" id="SFLDS00029">
    <property type="entry name" value="Radical_SAM"/>
    <property type="match status" value="1"/>
</dbReference>
<comment type="subcellular location">
    <subcellularLocation>
        <location evidence="1 14">Cytoplasm</location>
    </subcellularLocation>
</comment>
<dbReference type="Gene3D" id="3.20.20.70">
    <property type="entry name" value="Aldolase class I"/>
    <property type="match status" value="1"/>
</dbReference>
<evidence type="ECO:0000256" key="4">
    <source>
        <dbReference type="ARBA" id="ARBA00011245"/>
    </source>
</evidence>
<dbReference type="PANTHER" id="PTHR13932">
    <property type="entry name" value="COPROPORPHYRINIGEN III OXIDASE"/>
    <property type="match status" value="1"/>
</dbReference>
<dbReference type="GO" id="GO:0046872">
    <property type="term" value="F:metal ion binding"/>
    <property type="evidence" value="ECO:0007669"/>
    <property type="project" value="UniProtKB-KW"/>
</dbReference>
<dbReference type="GO" id="GO:0051989">
    <property type="term" value="F:coproporphyrinogen dehydrogenase activity"/>
    <property type="evidence" value="ECO:0007669"/>
    <property type="project" value="UniProtKB-EC"/>
</dbReference>
<evidence type="ECO:0000256" key="15">
    <source>
        <dbReference type="PIRSR" id="PIRSR000167-1"/>
    </source>
</evidence>
<dbReference type="InterPro" id="IPR058240">
    <property type="entry name" value="rSAM_sf"/>
</dbReference>
<feature type="binding site" evidence="15">
    <location>
        <position position="182"/>
    </location>
    <ligand>
        <name>S-adenosyl-L-methionine</name>
        <dbReference type="ChEBI" id="CHEBI:59789"/>
        <label>2</label>
    </ligand>
</feature>
<gene>
    <name evidence="18" type="ORF">Geu3261_0035_047</name>
</gene>
<name>A0A0D6PY34_KOMEU</name>
<evidence type="ECO:0000259" key="17">
    <source>
        <dbReference type="PROSITE" id="PS51918"/>
    </source>
</evidence>
<evidence type="ECO:0000313" key="18">
    <source>
        <dbReference type="EMBL" id="GAN95685.1"/>
    </source>
</evidence>
<keyword evidence="5 14" id="KW-0004">4Fe-4S</keyword>
<dbReference type="InterPro" id="IPR034505">
    <property type="entry name" value="Coproporphyrinogen-III_oxidase"/>
</dbReference>
<evidence type="ECO:0000256" key="9">
    <source>
        <dbReference type="ARBA" id="ARBA00023002"/>
    </source>
</evidence>
<dbReference type="GO" id="GO:0005737">
    <property type="term" value="C:cytoplasm"/>
    <property type="evidence" value="ECO:0007669"/>
    <property type="project" value="UniProtKB-SubCell"/>
</dbReference>
<dbReference type="RefSeq" id="WP_048850249.1">
    <property type="nucleotide sequence ID" value="NZ_BANI01000035.1"/>
</dbReference>
<comment type="cofactor">
    <cofactor evidence="14 16">
        <name>[4Fe-4S] cluster</name>
        <dbReference type="ChEBI" id="CHEBI:49883"/>
    </cofactor>
    <text evidence="14 16">Binds 1 [4Fe-4S] cluster. The cluster is coordinated with 3 cysteines and an exchangeable S-adenosyl-L-methionine.</text>
</comment>
<evidence type="ECO:0000256" key="5">
    <source>
        <dbReference type="ARBA" id="ARBA00022485"/>
    </source>
</evidence>
<feature type="binding site" evidence="16">
    <location>
        <position position="63"/>
    </location>
    <ligand>
        <name>[4Fe-4S] cluster</name>
        <dbReference type="ChEBI" id="CHEBI:49883"/>
        <note>4Fe-4S-S-AdoMet</note>
    </ligand>
</feature>
<evidence type="ECO:0000256" key="6">
    <source>
        <dbReference type="ARBA" id="ARBA00022490"/>
    </source>
</evidence>
<feature type="binding site" evidence="15">
    <location>
        <position position="53"/>
    </location>
    <ligand>
        <name>S-adenosyl-L-methionine</name>
        <dbReference type="ChEBI" id="CHEBI:59789"/>
        <label>1</label>
    </ligand>
</feature>